<reference evidence="1" key="1">
    <citation type="submission" date="2024-05" db="EMBL/GenBank/DDBJ databases">
        <title>Metabacillus sp. nov., isolated from the rhizosphere soil of tomato plants.</title>
        <authorList>
            <person name="Ma R."/>
        </authorList>
    </citation>
    <scope>NUCLEOTIDE SEQUENCE</scope>
    <source>
        <strain evidence="1">DBTR6</strain>
    </source>
</reference>
<gene>
    <name evidence="1" type="ORF">K9V48_25265</name>
</gene>
<dbReference type="EMBL" id="JAIQUM010000111">
    <property type="protein sequence ID" value="MBZ5753445.1"/>
    <property type="molecule type" value="Genomic_DNA"/>
</dbReference>
<evidence type="ECO:0000313" key="1">
    <source>
        <dbReference type="EMBL" id="MBZ5753445.1"/>
    </source>
</evidence>
<dbReference type="Proteomes" id="UP001165287">
    <property type="component" value="Unassembled WGS sequence"/>
</dbReference>
<name>A0ABS7UZW4_9BACI</name>
<proteinExistence type="predicted"/>
<accession>A0ABS7UZW4</accession>
<protein>
    <submittedName>
        <fullName evidence="1">Uncharacterized protein</fullName>
    </submittedName>
</protein>
<evidence type="ECO:0000313" key="2">
    <source>
        <dbReference type="Proteomes" id="UP001165287"/>
    </source>
</evidence>
<keyword evidence="2" id="KW-1185">Reference proteome</keyword>
<dbReference type="RefSeq" id="WP_224141865.1">
    <property type="nucleotide sequence ID" value="NZ_JAIQUM010000111.1"/>
</dbReference>
<sequence>MDQQVKKVFKEINTDLDRLIDFALNPNPKKYREIEEIHKRAVENLKAVEFNLIRK</sequence>
<comment type="caution">
    <text evidence="1">The sequence shown here is derived from an EMBL/GenBank/DDBJ whole genome shotgun (WGS) entry which is preliminary data.</text>
</comment>
<organism evidence="1 2">
    <name type="scientific">Metabacillus rhizolycopersici</name>
    <dbReference type="NCBI Taxonomy" id="2875709"/>
    <lineage>
        <taxon>Bacteria</taxon>
        <taxon>Bacillati</taxon>
        <taxon>Bacillota</taxon>
        <taxon>Bacilli</taxon>
        <taxon>Bacillales</taxon>
        <taxon>Bacillaceae</taxon>
        <taxon>Metabacillus</taxon>
    </lineage>
</organism>